<evidence type="ECO:0000313" key="11">
    <source>
        <dbReference type="Proteomes" id="UP000656497"/>
    </source>
</evidence>
<feature type="domain" description="Integrase catalytic" evidence="9">
    <location>
        <begin position="1"/>
        <end position="72"/>
    </location>
</feature>
<evidence type="ECO:0000256" key="1">
    <source>
        <dbReference type="ARBA" id="ARBA00022679"/>
    </source>
</evidence>
<dbReference type="GO" id="GO:0004519">
    <property type="term" value="F:endonuclease activity"/>
    <property type="evidence" value="ECO:0007669"/>
    <property type="project" value="UniProtKB-KW"/>
</dbReference>
<dbReference type="Proteomes" id="UP000656497">
    <property type="component" value="Unassembled WGS sequence"/>
</dbReference>
<dbReference type="GO" id="GO:0015074">
    <property type="term" value="P:DNA integration"/>
    <property type="evidence" value="ECO:0007669"/>
    <property type="project" value="InterPro"/>
</dbReference>
<keyword evidence="3" id="KW-0540">Nuclease</keyword>
<keyword evidence="2" id="KW-0548">Nucleotidyltransferase</keyword>
<keyword evidence="5" id="KW-0378">Hydrolase</keyword>
<dbReference type="AlphaFoldDB" id="A0A852DZ48"/>
<keyword evidence="8" id="KW-0511">Multifunctional enzyme</keyword>
<evidence type="ECO:0000256" key="7">
    <source>
        <dbReference type="ARBA" id="ARBA00022918"/>
    </source>
</evidence>
<evidence type="ECO:0000256" key="4">
    <source>
        <dbReference type="ARBA" id="ARBA00022759"/>
    </source>
</evidence>
<organism evidence="10 11">
    <name type="scientific">Vidua macroura</name>
    <name type="common">Pin-tailed whydah</name>
    <dbReference type="NCBI Taxonomy" id="187451"/>
    <lineage>
        <taxon>Eukaryota</taxon>
        <taxon>Metazoa</taxon>
        <taxon>Chordata</taxon>
        <taxon>Craniata</taxon>
        <taxon>Vertebrata</taxon>
        <taxon>Euteleostomi</taxon>
        <taxon>Archelosauria</taxon>
        <taxon>Archosauria</taxon>
        <taxon>Dinosauria</taxon>
        <taxon>Saurischia</taxon>
        <taxon>Theropoda</taxon>
        <taxon>Coelurosauria</taxon>
        <taxon>Aves</taxon>
        <taxon>Neognathae</taxon>
        <taxon>Neoaves</taxon>
        <taxon>Telluraves</taxon>
        <taxon>Australaves</taxon>
        <taxon>Passeriformes</taxon>
        <taxon>Passeroidea</taxon>
        <taxon>Estrildidae</taxon>
        <taxon>Viduinae</taxon>
        <taxon>Vidua</taxon>
    </lineage>
</organism>
<evidence type="ECO:0000256" key="6">
    <source>
        <dbReference type="ARBA" id="ARBA00022833"/>
    </source>
</evidence>
<evidence type="ECO:0000256" key="8">
    <source>
        <dbReference type="ARBA" id="ARBA00023268"/>
    </source>
</evidence>
<dbReference type="GO" id="GO:0035613">
    <property type="term" value="F:RNA stem-loop binding"/>
    <property type="evidence" value="ECO:0007669"/>
    <property type="project" value="TreeGrafter"/>
</dbReference>
<dbReference type="InterPro" id="IPR036397">
    <property type="entry name" value="RNaseH_sf"/>
</dbReference>
<dbReference type="PANTHER" id="PTHR41694">
    <property type="entry name" value="ENDOGENOUS RETROVIRUS GROUP K MEMBER POL PROTEIN"/>
    <property type="match status" value="1"/>
</dbReference>
<dbReference type="GO" id="GO:0016787">
    <property type="term" value="F:hydrolase activity"/>
    <property type="evidence" value="ECO:0007669"/>
    <property type="project" value="UniProtKB-KW"/>
</dbReference>
<dbReference type="InterPro" id="IPR012337">
    <property type="entry name" value="RNaseH-like_sf"/>
</dbReference>
<name>A0A852DZ48_VIDMA</name>
<proteinExistence type="predicted"/>
<feature type="non-terminal residue" evidence="10">
    <location>
        <position position="1"/>
    </location>
</feature>
<protein>
    <submittedName>
        <fullName evidence="10">POK19 protein</fullName>
    </submittedName>
</protein>
<keyword evidence="6" id="KW-0862">Zinc</keyword>
<comment type="caution">
    <text evidence="10">The sequence shown here is derived from an EMBL/GenBank/DDBJ whole genome shotgun (WGS) entry which is preliminary data.</text>
</comment>
<gene>
    <name evidence="10" type="primary">Ervk19_0</name>
    <name evidence="10" type="ORF">VIDMAC_R15222</name>
</gene>
<dbReference type="SUPFAM" id="SSF53098">
    <property type="entry name" value="Ribonuclease H-like"/>
    <property type="match status" value="1"/>
</dbReference>
<evidence type="ECO:0000259" key="9">
    <source>
        <dbReference type="PROSITE" id="PS50994"/>
    </source>
</evidence>
<dbReference type="Gene3D" id="3.30.420.10">
    <property type="entry name" value="Ribonuclease H-like superfamily/Ribonuclease H"/>
    <property type="match status" value="1"/>
</dbReference>
<reference evidence="10" key="1">
    <citation type="submission" date="2019-09" db="EMBL/GenBank/DDBJ databases">
        <title>Bird 10,000 Genomes (B10K) Project - Family phase.</title>
        <authorList>
            <person name="Zhang G."/>
        </authorList>
    </citation>
    <scope>NUCLEOTIDE SEQUENCE</scope>
    <source>
        <strain evidence="10">B10K-DU-002-50</strain>
        <tissue evidence="10">Muscle</tissue>
    </source>
</reference>
<keyword evidence="7" id="KW-0695">RNA-directed DNA polymerase</keyword>
<keyword evidence="4" id="KW-0255">Endonuclease</keyword>
<evidence type="ECO:0000313" key="10">
    <source>
        <dbReference type="EMBL" id="NXP99425.1"/>
    </source>
</evidence>
<evidence type="ECO:0000256" key="3">
    <source>
        <dbReference type="ARBA" id="ARBA00022722"/>
    </source>
</evidence>
<dbReference type="GO" id="GO:0003964">
    <property type="term" value="F:RNA-directed DNA polymerase activity"/>
    <property type="evidence" value="ECO:0007669"/>
    <property type="project" value="UniProtKB-KW"/>
</dbReference>
<feature type="non-terminal residue" evidence="10">
    <location>
        <position position="98"/>
    </location>
</feature>
<keyword evidence="1" id="KW-0808">Transferase</keyword>
<keyword evidence="11" id="KW-1185">Reference proteome</keyword>
<evidence type="ECO:0000256" key="5">
    <source>
        <dbReference type="ARBA" id="ARBA00022801"/>
    </source>
</evidence>
<dbReference type="EMBL" id="WBNN01008654">
    <property type="protein sequence ID" value="NXP99425.1"/>
    <property type="molecule type" value="Genomic_DNA"/>
</dbReference>
<dbReference type="InterPro" id="IPR001584">
    <property type="entry name" value="Integrase_cat-core"/>
</dbReference>
<evidence type="ECO:0000256" key="2">
    <source>
        <dbReference type="ARBA" id="ARBA00022695"/>
    </source>
</evidence>
<dbReference type="PANTHER" id="PTHR41694:SF4">
    <property type="entry name" value="ENDOGENOUS RETROVIRUS GROUP K MEMBER 10 POL PROTEIN-RELATED"/>
    <property type="match status" value="1"/>
</dbReference>
<dbReference type="PROSITE" id="PS50994">
    <property type="entry name" value="INTEGRASE"/>
    <property type="match status" value="1"/>
</dbReference>
<sequence length="98" mass="11351">VQHKTGIPHSPTSQAIIERTHQTLKQVLRKQRGNVRVLSPHERLCKALFTINFLNCSFDRPKPPALRHFKQCQELQLEKRPPVLVRDPDSKKIQGPFP</sequence>
<accession>A0A852DZ48</accession>